<comment type="caution">
    <text evidence="2">The sequence shown here is derived from an EMBL/GenBank/DDBJ whole genome shotgun (WGS) entry which is preliminary data.</text>
</comment>
<protein>
    <submittedName>
        <fullName evidence="2">Uncharacterized protein</fullName>
    </submittedName>
</protein>
<gene>
    <name evidence="2" type="ORF">TNCV_1934061</name>
</gene>
<name>A0A8X6RC49_TRICX</name>
<organism evidence="2 3">
    <name type="scientific">Trichonephila clavipes</name>
    <name type="common">Golden silk orbweaver</name>
    <name type="synonym">Nephila clavipes</name>
    <dbReference type="NCBI Taxonomy" id="2585209"/>
    <lineage>
        <taxon>Eukaryota</taxon>
        <taxon>Metazoa</taxon>
        <taxon>Ecdysozoa</taxon>
        <taxon>Arthropoda</taxon>
        <taxon>Chelicerata</taxon>
        <taxon>Arachnida</taxon>
        <taxon>Araneae</taxon>
        <taxon>Araneomorphae</taxon>
        <taxon>Entelegynae</taxon>
        <taxon>Araneoidea</taxon>
        <taxon>Nephilidae</taxon>
        <taxon>Trichonephila</taxon>
    </lineage>
</organism>
<sequence>MSEGRFDLGTFRSERTNEASTLPITPKRSSSRDVGTSSYRYHTTTYTPASVSANRRTNDTIFVASIIVHRKKKRKHIHSFQSLNDIIHWSPSTINVPSGEKTETHQLSPILERCHPLSPSTINVPSEEKTETHQFSPILERCHPLKSFNYTRARPSCGPDRIVHRKKKRKHINSFQSLNDVIHWSPSTINVPSGEKTETHQLSPILERCHPLSPSTINVPSGEKTETHQFSPILERCHPLESFNYTRARPSCGPDRW</sequence>
<dbReference type="EMBL" id="BMAU01021129">
    <property type="protein sequence ID" value="GFX91390.1"/>
    <property type="molecule type" value="Genomic_DNA"/>
</dbReference>
<dbReference type="Proteomes" id="UP000887159">
    <property type="component" value="Unassembled WGS sequence"/>
</dbReference>
<keyword evidence="3" id="KW-1185">Reference proteome</keyword>
<evidence type="ECO:0000313" key="2">
    <source>
        <dbReference type="EMBL" id="GFX91390.1"/>
    </source>
</evidence>
<feature type="compositionally biased region" description="Basic and acidic residues" evidence="1">
    <location>
        <begin position="1"/>
        <end position="17"/>
    </location>
</feature>
<proteinExistence type="predicted"/>
<accession>A0A8X6RC49</accession>
<feature type="region of interest" description="Disordered" evidence="1">
    <location>
        <begin position="1"/>
        <end position="36"/>
    </location>
</feature>
<evidence type="ECO:0000313" key="3">
    <source>
        <dbReference type="Proteomes" id="UP000887159"/>
    </source>
</evidence>
<dbReference type="AlphaFoldDB" id="A0A8X6RC49"/>
<reference evidence="2" key="1">
    <citation type="submission" date="2020-08" db="EMBL/GenBank/DDBJ databases">
        <title>Multicomponent nature underlies the extraordinary mechanical properties of spider dragline silk.</title>
        <authorList>
            <person name="Kono N."/>
            <person name="Nakamura H."/>
            <person name="Mori M."/>
            <person name="Yoshida Y."/>
            <person name="Ohtoshi R."/>
            <person name="Malay A.D."/>
            <person name="Moran D.A.P."/>
            <person name="Tomita M."/>
            <person name="Numata K."/>
            <person name="Arakawa K."/>
        </authorList>
    </citation>
    <scope>NUCLEOTIDE SEQUENCE</scope>
</reference>
<evidence type="ECO:0000256" key="1">
    <source>
        <dbReference type="SAM" id="MobiDB-lite"/>
    </source>
</evidence>